<feature type="region of interest" description="Disordered" evidence="1">
    <location>
        <begin position="285"/>
        <end position="314"/>
    </location>
</feature>
<feature type="compositionally biased region" description="Low complexity" evidence="1">
    <location>
        <begin position="346"/>
        <end position="359"/>
    </location>
</feature>
<gene>
    <name evidence="3" type="ORF">Q5P01_014858</name>
</gene>
<feature type="region of interest" description="Disordered" evidence="1">
    <location>
        <begin position="401"/>
        <end position="447"/>
    </location>
</feature>
<evidence type="ECO:0000256" key="2">
    <source>
        <dbReference type="SAM" id="Phobius"/>
    </source>
</evidence>
<feature type="compositionally biased region" description="Low complexity" evidence="1">
    <location>
        <begin position="188"/>
        <end position="204"/>
    </location>
</feature>
<keyword evidence="4" id="KW-1185">Reference proteome</keyword>
<feature type="region of interest" description="Disordered" evidence="1">
    <location>
        <begin position="338"/>
        <end position="362"/>
    </location>
</feature>
<keyword evidence="2" id="KW-1133">Transmembrane helix</keyword>
<evidence type="ECO:0000256" key="1">
    <source>
        <dbReference type="SAM" id="MobiDB-lite"/>
    </source>
</evidence>
<reference evidence="3" key="1">
    <citation type="submission" date="2023-07" db="EMBL/GenBank/DDBJ databases">
        <title>Chromosome-level Genome Assembly of Striped Snakehead (Channa striata).</title>
        <authorList>
            <person name="Liu H."/>
        </authorList>
    </citation>
    <scope>NUCLEOTIDE SEQUENCE</scope>
    <source>
        <strain evidence="3">Gz</strain>
        <tissue evidence="3">Muscle</tissue>
    </source>
</reference>
<feature type="compositionally biased region" description="Low complexity" evidence="1">
    <location>
        <begin position="285"/>
        <end position="297"/>
    </location>
</feature>
<dbReference type="Proteomes" id="UP001187415">
    <property type="component" value="Unassembled WGS sequence"/>
</dbReference>
<feature type="compositionally biased region" description="Polar residues" evidence="1">
    <location>
        <begin position="428"/>
        <end position="438"/>
    </location>
</feature>
<accession>A0AA88MGB2</accession>
<dbReference type="EMBL" id="JAUPFM010000011">
    <property type="protein sequence ID" value="KAK2837646.1"/>
    <property type="molecule type" value="Genomic_DNA"/>
</dbReference>
<keyword evidence="2" id="KW-0472">Membrane</keyword>
<evidence type="ECO:0000313" key="3">
    <source>
        <dbReference type="EMBL" id="KAK2837646.1"/>
    </source>
</evidence>
<evidence type="ECO:0000313" key="4">
    <source>
        <dbReference type="Proteomes" id="UP001187415"/>
    </source>
</evidence>
<feature type="compositionally biased region" description="Basic and acidic residues" evidence="1">
    <location>
        <begin position="175"/>
        <end position="185"/>
    </location>
</feature>
<comment type="caution">
    <text evidence="3">The sequence shown here is derived from an EMBL/GenBank/DDBJ whole genome shotgun (WGS) entry which is preliminary data.</text>
</comment>
<name>A0AA88MGB2_CHASR</name>
<proteinExistence type="predicted"/>
<organism evidence="3 4">
    <name type="scientific">Channa striata</name>
    <name type="common">Snakehead murrel</name>
    <name type="synonym">Ophicephalus striatus</name>
    <dbReference type="NCBI Taxonomy" id="64152"/>
    <lineage>
        <taxon>Eukaryota</taxon>
        <taxon>Metazoa</taxon>
        <taxon>Chordata</taxon>
        <taxon>Craniata</taxon>
        <taxon>Vertebrata</taxon>
        <taxon>Euteleostomi</taxon>
        <taxon>Actinopterygii</taxon>
        <taxon>Neopterygii</taxon>
        <taxon>Teleostei</taxon>
        <taxon>Neoteleostei</taxon>
        <taxon>Acanthomorphata</taxon>
        <taxon>Anabantaria</taxon>
        <taxon>Anabantiformes</taxon>
        <taxon>Channoidei</taxon>
        <taxon>Channidae</taxon>
        <taxon>Channa</taxon>
    </lineage>
</organism>
<feature type="transmembrane region" description="Helical" evidence="2">
    <location>
        <begin position="47"/>
        <end position="69"/>
    </location>
</feature>
<feature type="region of interest" description="Disordered" evidence="1">
    <location>
        <begin position="161"/>
        <end position="212"/>
    </location>
</feature>
<sequence>MVEVIMELITTTHWGRGFALLFHYHNLTEPGGERRASTPAANKVDSLLAAVSGAAFFAMILTSALCIIFRPKLCPKRANSSASSSSEVPEGAHNTAAEASELQLMADNQINLEATTEQDNDDSLTHTVCASVNISQNAEVDLSCSGLTELDLGADEVFVGSSAPSPSRLPFSPHTQRDRFLRHSDTGPSPAADWPSPDSTTSPSGVRFAKESTSGCARPRAWSVRTFQDFLPPLPQLHKKWCSWNSTSPFTKLVDSAPSSLVADCRGTNGRKIFSDIHLEAKADNSTISESSISNASYPLTQPAQRQRRLNSTSNLRRSRFTGPCFGLLSGAADSSKASALPHVQGPTSEPSSGSSVSTQCPIESGQAAKRCDFPAEGDHISVPVFAISEEEDRQPLVSAEHLHQASSSAVLNGLSKGRQEEKRPPESGTSLNPQNQRARPEWRPWGSQVSGGICPLSSSFTVHDSQLSFSKPTALCGVTNHM</sequence>
<dbReference type="AlphaFoldDB" id="A0AA88MGB2"/>
<protein>
    <submittedName>
        <fullName evidence="3">Uncharacterized protein</fullName>
    </submittedName>
</protein>
<keyword evidence="2" id="KW-0812">Transmembrane</keyword>